<accession>A0A091D379</accession>
<reference evidence="1 2" key="1">
    <citation type="submission" date="2013-11" db="EMBL/GenBank/DDBJ databases">
        <title>The Damaraland mole rat (Fukomys damarensis) genome and evolution of African mole rats.</title>
        <authorList>
            <person name="Gladyshev V.N."/>
            <person name="Fang X."/>
        </authorList>
    </citation>
    <scope>NUCLEOTIDE SEQUENCE [LARGE SCALE GENOMIC DNA]</scope>
    <source>
        <tissue evidence="1">Liver</tissue>
    </source>
</reference>
<protein>
    <submittedName>
        <fullName evidence="1">Uncharacterized protein</fullName>
    </submittedName>
</protein>
<sequence length="64" mass="6904">MKLEPKDDCETLQTGNEKASGFAVTGVLVILHQTAVSGGMQNGWETLPPMTTVLLCSEYFSINT</sequence>
<gene>
    <name evidence="1" type="ORF">H920_12055</name>
</gene>
<dbReference type="AlphaFoldDB" id="A0A091D379"/>
<name>A0A091D379_FUKDA</name>
<organism evidence="1 2">
    <name type="scientific">Fukomys damarensis</name>
    <name type="common">Damaraland mole rat</name>
    <name type="synonym">Cryptomys damarensis</name>
    <dbReference type="NCBI Taxonomy" id="885580"/>
    <lineage>
        <taxon>Eukaryota</taxon>
        <taxon>Metazoa</taxon>
        <taxon>Chordata</taxon>
        <taxon>Craniata</taxon>
        <taxon>Vertebrata</taxon>
        <taxon>Euteleostomi</taxon>
        <taxon>Mammalia</taxon>
        <taxon>Eutheria</taxon>
        <taxon>Euarchontoglires</taxon>
        <taxon>Glires</taxon>
        <taxon>Rodentia</taxon>
        <taxon>Hystricomorpha</taxon>
        <taxon>Bathyergidae</taxon>
        <taxon>Fukomys</taxon>
    </lineage>
</organism>
<dbReference type="EMBL" id="KN123150">
    <property type="protein sequence ID" value="KFO26549.1"/>
    <property type="molecule type" value="Genomic_DNA"/>
</dbReference>
<evidence type="ECO:0000313" key="1">
    <source>
        <dbReference type="EMBL" id="KFO26549.1"/>
    </source>
</evidence>
<evidence type="ECO:0000313" key="2">
    <source>
        <dbReference type="Proteomes" id="UP000028990"/>
    </source>
</evidence>
<keyword evidence="2" id="KW-1185">Reference proteome</keyword>
<proteinExistence type="predicted"/>
<dbReference type="Proteomes" id="UP000028990">
    <property type="component" value="Unassembled WGS sequence"/>
</dbReference>